<dbReference type="Gene3D" id="3.10.560.10">
    <property type="entry name" value="Outer membrane lipoprotein wza domain like"/>
    <property type="match status" value="1"/>
</dbReference>
<evidence type="ECO:0000256" key="1">
    <source>
        <dbReference type="ARBA" id="ARBA00022729"/>
    </source>
</evidence>
<evidence type="ECO:0000313" key="6">
    <source>
        <dbReference type="Proteomes" id="UP000197065"/>
    </source>
</evidence>
<organism evidence="5 6">
    <name type="scientific">Arboricoccus pini</name>
    <dbReference type="NCBI Taxonomy" id="1963835"/>
    <lineage>
        <taxon>Bacteria</taxon>
        <taxon>Pseudomonadati</taxon>
        <taxon>Pseudomonadota</taxon>
        <taxon>Alphaproteobacteria</taxon>
        <taxon>Geminicoccales</taxon>
        <taxon>Geminicoccaceae</taxon>
        <taxon>Arboricoccus</taxon>
    </lineage>
</organism>
<dbReference type="Gene3D" id="3.30.1950.10">
    <property type="entry name" value="wza like domain"/>
    <property type="match status" value="1"/>
</dbReference>
<feature type="chain" id="PRO_5013075361" evidence="2">
    <location>
        <begin position="36"/>
        <end position="205"/>
    </location>
</feature>
<dbReference type="PANTHER" id="PTHR33619:SF3">
    <property type="entry name" value="POLYSACCHARIDE EXPORT PROTEIN GFCE-RELATED"/>
    <property type="match status" value="1"/>
</dbReference>
<gene>
    <name evidence="5" type="ORF">SAMN07250955_11291</name>
</gene>
<dbReference type="GO" id="GO:0015159">
    <property type="term" value="F:polysaccharide transmembrane transporter activity"/>
    <property type="evidence" value="ECO:0007669"/>
    <property type="project" value="InterPro"/>
</dbReference>
<proteinExistence type="predicted"/>
<keyword evidence="6" id="KW-1185">Reference proteome</keyword>
<dbReference type="Pfam" id="PF10531">
    <property type="entry name" value="SLBB"/>
    <property type="match status" value="1"/>
</dbReference>
<dbReference type="RefSeq" id="WP_088562422.1">
    <property type="nucleotide sequence ID" value="NZ_FYEH01000012.1"/>
</dbReference>
<name>A0A212RRI3_9PROT</name>
<dbReference type="InterPro" id="IPR049712">
    <property type="entry name" value="Poly_export"/>
</dbReference>
<dbReference type="InterPro" id="IPR019554">
    <property type="entry name" value="Soluble_ligand-bd"/>
</dbReference>
<dbReference type="EMBL" id="FYEH01000012">
    <property type="protein sequence ID" value="SNB75108.1"/>
    <property type="molecule type" value="Genomic_DNA"/>
</dbReference>
<dbReference type="PANTHER" id="PTHR33619">
    <property type="entry name" value="POLYSACCHARIDE EXPORT PROTEIN GFCE-RELATED"/>
    <property type="match status" value="1"/>
</dbReference>
<dbReference type="InterPro" id="IPR003715">
    <property type="entry name" value="Poly_export_N"/>
</dbReference>
<sequence>MKSLVKTPPATGMYHPTRRSLGLMLLGALSLAACATQDYPPLASVAPPGSTPDQPYTLGTGDRIRVNVYGYDDLSGEYDIDATGAFPMPLVGTVKVAGKTPSAIESELTKSLKSGGYLTDPRVGVQVVTYRPFFILGEVKTPGRYPYENGMSVLEAVATAGGYTFRANENKIIVHRGGASAPGALAQPTDAILPGDVIDVQQRFF</sequence>
<protein>
    <submittedName>
        <fullName evidence="5">Polysaccharide export outer membrane protein</fullName>
    </submittedName>
</protein>
<evidence type="ECO:0000259" key="4">
    <source>
        <dbReference type="Pfam" id="PF10531"/>
    </source>
</evidence>
<dbReference type="AlphaFoldDB" id="A0A212RRI3"/>
<dbReference type="OrthoDB" id="197007at2"/>
<feature type="signal peptide" evidence="2">
    <location>
        <begin position="1"/>
        <end position="35"/>
    </location>
</feature>
<dbReference type="Pfam" id="PF02563">
    <property type="entry name" value="Poly_export"/>
    <property type="match status" value="1"/>
</dbReference>
<evidence type="ECO:0000313" key="5">
    <source>
        <dbReference type="EMBL" id="SNB75108.1"/>
    </source>
</evidence>
<dbReference type="SUPFAM" id="SSF142984">
    <property type="entry name" value="Nqo1 middle domain-like"/>
    <property type="match status" value="1"/>
</dbReference>
<evidence type="ECO:0000256" key="2">
    <source>
        <dbReference type="SAM" id="SignalP"/>
    </source>
</evidence>
<keyword evidence="1 2" id="KW-0732">Signal</keyword>
<reference evidence="5 6" key="1">
    <citation type="submission" date="2017-06" db="EMBL/GenBank/DDBJ databases">
        <authorList>
            <person name="Kim H.J."/>
            <person name="Triplett B.A."/>
        </authorList>
    </citation>
    <scope>NUCLEOTIDE SEQUENCE [LARGE SCALE GENOMIC DNA]</scope>
    <source>
        <strain evidence="5 6">B29T1</strain>
    </source>
</reference>
<dbReference type="PROSITE" id="PS51257">
    <property type="entry name" value="PROKAR_LIPOPROTEIN"/>
    <property type="match status" value="1"/>
</dbReference>
<feature type="domain" description="Soluble ligand binding" evidence="4">
    <location>
        <begin position="133"/>
        <end position="180"/>
    </location>
</feature>
<dbReference type="Proteomes" id="UP000197065">
    <property type="component" value="Unassembled WGS sequence"/>
</dbReference>
<evidence type="ECO:0000259" key="3">
    <source>
        <dbReference type="Pfam" id="PF02563"/>
    </source>
</evidence>
<accession>A0A212RRI3</accession>
<feature type="domain" description="Polysaccharide export protein N-terminal" evidence="3">
    <location>
        <begin position="52"/>
        <end position="127"/>
    </location>
</feature>